<protein>
    <submittedName>
        <fullName evidence="2">Antitoxin component of MazEF toxin-antitoxin module</fullName>
    </submittedName>
</protein>
<evidence type="ECO:0000313" key="2">
    <source>
        <dbReference type="EMBL" id="MBB5032575.1"/>
    </source>
</evidence>
<dbReference type="GO" id="GO:0003677">
    <property type="term" value="F:DNA binding"/>
    <property type="evidence" value="ECO:0007669"/>
    <property type="project" value="InterPro"/>
</dbReference>
<dbReference type="Proteomes" id="UP000590740">
    <property type="component" value="Unassembled WGS sequence"/>
</dbReference>
<gene>
    <name evidence="2" type="ORF">HNQ65_002157</name>
</gene>
<name>A0A7W7YAL8_9BACT</name>
<dbReference type="SMART" id="SM00966">
    <property type="entry name" value="SpoVT_AbrB"/>
    <property type="match status" value="1"/>
</dbReference>
<organism evidence="2 3">
    <name type="scientific">Prosthecobacter vanneervenii</name>
    <dbReference type="NCBI Taxonomy" id="48466"/>
    <lineage>
        <taxon>Bacteria</taxon>
        <taxon>Pseudomonadati</taxon>
        <taxon>Verrucomicrobiota</taxon>
        <taxon>Verrucomicrobiia</taxon>
        <taxon>Verrucomicrobiales</taxon>
        <taxon>Verrucomicrobiaceae</taxon>
        <taxon>Prosthecobacter</taxon>
    </lineage>
</organism>
<comment type="caution">
    <text evidence="2">The sequence shown here is derived from an EMBL/GenBank/DDBJ whole genome shotgun (WGS) entry which is preliminary data.</text>
</comment>
<dbReference type="AlphaFoldDB" id="A0A7W7YAL8"/>
<keyword evidence="3" id="KW-1185">Reference proteome</keyword>
<reference evidence="2 3" key="1">
    <citation type="submission" date="2020-08" db="EMBL/GenBank/DDBJ databases">
        <title>Genomic Encyclopedia of Type Strains, Phase IV (KMG-IV): sequencing the most valuable type-strain genomes for metagenomic binning, comparative biology and taxonomic classification.</title>
        <authorList>
            <person name="Goeker M."/>
        </authorList>
    </citation>
    <scope>NUCLEOTIDE SEQUENCE [LARGE SCALE GENOMIC DNA]</scope>
    <source>
        <strain evidence="2 3">DSM 12252</strain>
    </source>
</reference>
<feature type="domain" description="SpoVT-AbrB" evidence="1">
    <location>
        <begin position="6"/>
        <end position="52"/>
    </location>
</feature>
<sequence length="76" mass="8113">MVKTISKIGNSQGIIFDSALLQLARLKVGDEVNVEVHAGGTITIVPLMPPVIEAANAAETAKRLIGKNSELFRRLS</sequence>
<dbReference type="EMBL" id="JACHIG010000004">
    <property type="protein sequence ID" value="MBB5032575.1"/>
    <property type="molecule type" value="Genomic_DNA"/>
</dbReference>
<dbReference type="InterPro" id="IPR007159">
    <property type="entry name" value="SpoVT-AbrB_dom"/>
</dbReference>
<evidence type="ECO:0000313" key="3">
    <source>
        <dbReference type="Proteomes" id="UP000590740"/>
    </source>
</evidence>
<dbReference type="InterPro" id="IPR037914">
    <property type="entry name" value="SpoVT-AbrB_sf"/>
</dbReference>
<dbReference type="SUPFAM" id="SSF89447">
    <property type="entry name" value="AbrB/MazE/MraZ-like"/>
    <property type="match status" value="1"/>
</dbReference>
<proteinExistence type="predicted"/>
<dbReference type="Gene3D" id="2.10.260.10">
    <property type="match status" value="1"/>
</dbReference>
<dbReference type="RefSeq" id="WP_184339500.1">
    <property type="nucleotide sequence ID" value="NZ_JACHIG010000004.1"/>
</dbReference>
<accession>A0A7W7YAL8</accession>
<evidence type="ECO:0000259" key="1">
    <source>
        <dbReference type="SMART" id="SM00966"/>
    </source>
</evidence>